<feature type="site" description="Important for enzyme activity" evidence="7">
    <location>
        <position position="300"/>
    </location>
</feature>
<keyword evidence="2" id="KW-0285">Flavoprotein</keyword>
<dbReference type="PROSITE" id="PS51387">
    <property type="entry name" value="FAD_PCMH"/>
    <property type="match status" value="1"/>
</dbReference>
<evidence type="ECO:0000313" key="9">
    <source>
        <dbReference type="EMBL" id="QGZ38756.1"/>
    </source>
</evidence>
<evidence type="ECO:0000256" key="1">
    <source>
        <dbReference type="ARBA" id="ARBA00008000"/>
    </source>
</evidence>
<dbReference type="PANTHER" id="PTHR46568">
    <property type="entry name" value="ALKYLDIHYDROXYACETONEPHOSPHATE SYNTHASE, PEROXISOMAL"/>
    <property type="match status" value="1"/>
</dbReference>
<dbReference type="PANTHER" id="PTHR46568:SF1">
    <property type="entry name" value="ALKYLDIHYDROXYACETONEPHOSPHATE SYNTHASE, PEROXISOMAL"/>
    <property type="match status" value="1"/>
</dbReference>
<name>A0A562Q007_9BURK</name>
<dbReference type="EMBL" id="CP046904">
    <property type="protein sequence ID" value="QGZ38756.1"/>
    <property type="molecule type" value="Genomic_DNA"/>
</dbReference>
<dbReference type="AlphaFoldDB" id="A0A562Q007"/>
<dbReference type="InterPro" id="IPR016164">
    <property type="entry name" value="FAD-linked_Oxase-like_C"/>
</dbReference>
<sequence length="535" mass="56856">MRRWNGWGDEAVEHVLHEGALAFLAGRLGAGTPFPDATFEAVCAEVPASRLPPHRLVVTDAATRVRHAHGQSLPDWLRLRYGRVGPVPDGVAYPEGTGDVRELLDYARAYGIALIIHGGGTSVAGHLSVPDGRAVLAVNMTRMRRLLALDSTAQLATFGAGVLGPDLEAQLRTHGYVLGHYPQSFEYSTLGGWIATRSSGQQSLRYGRIEQLFAGGTVETFGGTLRIPAFPASAAGPDLRELVLGSEGRIGVITEATVRVSPLPEREAFHAVFFADWEAAIGAARTLAQAQRTTGLSLLRLSNAVETETMLALAGHARAVGLLQAWLRLRGCGTGKCMLLVGASGSRAQVRHALRQALAACRAHGGVHVGSRLGDKWRQGRFRNVYLRNTAWRHGYAIDTVETAVGWGGVTDMMTAIEAAARQALGAAGEPLHAYTHLSHVYPQGASVYTTFVWRLAGDFDADMARWRAVKDAASGAIVDGGGTISHQHGVGTDHAPWLAAEKGAAGIAALRAVLTHFDPQGLCNPGKLLMEEGG</sequence>
<protein>
    <submittedName>
        <fullName evidence="10">Alkyldihydroxyacetonephosphate synthase</fullName>
    </submittedName>
    <submittedName>
        <fullName evidence="9">FAD-binding protein</fullName>
    </submittedName>
</protein>
<evidence type="ECO:0000256" key="3">
    <source>
        <dbReference type="ARBA" id="ARBA00022827"/>
    </source>
</evidence>
<dbReference type="InterPro" id="IPR025650">
    <property type="entry name" value="Alkyl-DHAP_Synthase"/>
</dbReference>
<dbReference type="Proteomes" id="UP000437862">
    <property type="component" value="Chromosome"/>
</dbReference>
<comment type="similarity">
    <text evidence="1">Belongs to the FAD-binding oxidoreductase/transferase type 4 family.</text>
</comment>
<feature type="active site" description="Proton donor/acceptor" evidence="4">
    <location>
        <position position="449"/>
    </location>
</feature>
<reference evidence="10 11" key="1">
    <citation type="journal article" date="2015" name="Stand. Genomic Sci.">
        <title>Genomic Encyclopedia of Bacterial and Archaeal Type Strains, Phase III: the genomes of soil and plant-associated and newly described type strains.</title>
        <authorList>
            <person name="Whitman W.B."/>
            <person name="Woyke T."/>
            <person name="Klenk H.P."/>
            <person name="Zhou Y."/>
            <person name="Lilburn T.G."/>
            <person name="Beck B.J."/>
            <person name="De Vos P."/>
            <person name="Vandamme P."/>
            <person name="Eisen J.A."/>
            <person name="Garrity G."/>
            <person name="Hugenholtz P."/>
            <person name="Kyrpides N.C."/>
        </authorList>
    </citation>
    <scope>NUCLEOTIDE SEQUENCE [LARGE SCALE GENOMIC DNA]</scope>
    <source>
        <strain evidence="10 11">CGMCC 1.10685</strain>
    </source>
</reference>
<accession>A0A562Q007</accession>
<organism evidence="10 11">
    <name type="scientific">Pseudoduganella flava</name>
    <dbReference type="NCBI Taxonomy" id="871742"/>
    <lineage>
        <taxon>Bacteria</taxon>
        <taxon>Pseudomonadati</taxon>
        <taxon>Pseudomonadota</taxon>
        <taxon>Betaproteobacteria</taxon>
        <taxon>Burkholderiales</taxon>
        <taxon>Oxalobacteraceae</taxon>
        <taxon>Telluria group</taxon>
        <taxon>Pseudoduganella</taxon>
    </lineage>
</organism>
<comment type="cofactor">
    <cofactor evidence="6">
        <name>FAD</name>
        <dbReference type="ChEBI" id="CHEBI:57692"/>
    </cofactor>
</comment>
<dbReference type="Gene3D" id="3.30.70.3450">
    <property type="match status" value="1"/>
</dbReference>
<feature type="binding site" evidence="5">
    <location>
        <position position="388"/>
    </location>
    <ligand>
        <name>substrate</name>
    </ligand>
</feature>
<dbReference type="SUPFAM" id="SSF56176">
    <property type="entry name" value="FAD-binding/transporter-associated domain-like"/>
    <property type="match status" value="1"/>
</dbReference>
<dbReference type="Proteomes" id="UP000315112">
    <property type="component" value="Unassembled WGS sequence"/>
</dbReference>
<keyword evidence="12" id="KW-1185">Reference proteome</keyword>
<reference evidence="10" key="2">
    <citation type="submission" date="2019-07" db="EMBL/GenBank/DDBJ databases">
        <authorList>
            <person name="Whitman W."/>
            <person name="Huntemann M."/>
            <person name="Clum A."/>
            <person name="Pillay M."/>
            <person name="Palaniappan K."/>
            <person name="Varghese N."/>
            <person name="Mikhailova N."/>
            <person name="Stamatis D."/>
            <person name="Reddy T."/>
            <person name="Daum C."/>
            <person name="Shapiro N."/>
            <person name="Ivanova N."/>
            <person name="Kyrpides N."/>
            <person name="Woyke T."/>
        </authorList>
    </citation>
    <scope>NUCLEOTIDE SEQUENCE</scope>
    <source>
        <strain evidence="10">CGMCC 1.10685</strain>
    </source>
</reference>
<dbReference type="InterPro" id="IPR006094">
    <property type="entry name" value="Oxid_FAD_bind_N"/>
</dbReference>
<dbReference type="SUPFAM" id="SSF55103">
    <property type="entry name" value="FAD-linked oxidases, C-terminal domain"/>
    <property type="match status" value="1"/>
</dbReference>
<dbReference type="InterPro" id="IPR016167">
    <property type="entry name" value="FAD-bd_PCMH_sub1"/>
</dbReference>
<dbReference type="InterPro" id="IPR016166">
    <property type="entry name" value="FAD-bd_PCMH"/>
</dbReference>
<dbReference type="EMBL" id="VLKW01000002">
    <property type="protein sequence ID" value="TWI49666.1"/>
    <property type="molecule type" value="Genomic_DNA"/>
</dbReference>
<evidence type="ECO:0000259" key="8">
    <source>
        <dbReference type="PROSITE" id="PS51387"/>
    </source>
</evidence>
<dbReference type="Gene3D" id="1.10.45.10">
    <property type="entry name" value="Vanillyl-alcohol Oxidase, Chain A, domain 4"/>
    <property type="match status" value="1"/>
</dbReference>
<evidence type="ECO:0000256" key="2">
    <source>
        <dbReference type="ARBA" id="ARBA00022630"/>
    </source>
</evidence>
<dbReference type="Gene3D" id="3.30.300.330">
    <property type="match status" value="1"/>
</dbReference>
<dbReference type="Pfam" id="PF02913">
    <property type="entry name" value="FAD-oxidase_C"/>
    <property type="match status" value="1"/>
</dbReference>
<dbReference type="RefSeq" id="WP_145873339.1">
    <property type="nucleotide sequence ID" value="NZ_CP046904.1"/>
</dbReference>
<dbReference type="Gene3D" id="3.30.43.10">
    <property type="entry name" value="Uridine Diphospho-n-acetylenolpyruvylglucosamine Reductase, domain 2"/>
    <property type="match status" value="1"/>
</dbReference>
<dbReference type="GO" id="GO:0071949">
    <property type="term" value="F:FAD binding"/>
    <property type="evidence" value="ECO:0007669"/>
    <property type="project" value="InterPro"/>
</dbReference>
<dbReference type="Gene3D" id="3.30.465.10">
    <property type="match status" value="1"/>
</dbReference>
<feature type="binding site" evidence="6">
    <location>
        <begin position="196"/>
        <end position="199"/>
    </location>
    <ligand>
        <name>FAD</name>
        <dbReference type="ChEBI" id="CHEBI:57692"/>
    </ligand>
</feature>
<dbReference type="InterPro" id="IPR004113">
    <property type="entry name" value="FAD-bd_oxidored_4_C"/>
</dbReference>
<evidence type="ECO:0000313" key="10">
    <source>
        <dbReference type="EMBL" id="TWI49666.1"/>
    </source>
</evidence>
<evidence type="ECO:0000256" key="7">
    <source>
        <dbReference type="PIRSR" id="PIRSR625650-4"/>
    </source>
</evidence>
<feature type="domain" description="FAD-binding PCMH-type" evidence="8">
    <location>
        <begin position="84"/>
        <end position="263"/>
    </location>
</feature>
<feature type="binding site" evidence="6">
    <location>
        <begin position="247"/>
        <end position="253"/>
    </location>
    <ligand>
        <name>FAD</name>
        <dbReference type="ChEBI" id="CHEBI:57692"/>
    </ligand>
</feature>
<dbReference type="InterPro" id="IPR036318">
    <property type="entry name" value="FAD-bd_PCMH-like_sf"/>
</dbReference>
<dbReference type="Pfam" id="PF01565">
    <property type="entry name" value="FAD_binding_4"/>
    <property type="match status" value="1"/>
</dbReference>
<dbReference type="InterPro" id="IPR016169">
    <property type="entry name" value="FAD-bd_PCMH_sub2"/>
</dbReference>
<dbReference type="InterPro" id="IPR016171">
    <property type="entry name" value="Vanillyl_alc_oxidase_C-sub2"/>
</dbReference>
<dbReference type="GO" id="GO:0008610">
    <property type="term" value="P:lipid biosynthetic process"/>
    <property type="evidence" value="ECO:0007669"/>
    <property type="project" value="InterPro"/>
</dbReference>
<keyword evidence="3 6" id="KW-0274">FAD</keyword>
<evidence type="ECO:0000256" key="6">
    <source>
        <dbReference type="PIRSR" id="PIRSR625650-3"/>
    </source>
</evidence>
<evidence type="ECO:0000256" key="4">
    <source>
        <dbReference type="PIRSR" id="PIRSR625650-1"/>
    </source>
</evidence>
<evidence type="ECO:0000256" key="5">
    <source>
        <dbReference type="PIRSR" id="PIRSR625650-2"/>
    </source>
</evidence>
<evidence type="ECO:0000313" key="12">
    <source>
        <dbReference type="Proteomes" id="UP000437862"/>
    </source>
</evidence>
<reference evidence="9 12" key="3">
    <citation type="submission" date="2019-12" db="EMBL/GenBank/DDBJ databases">
        <title>Draft Genome Sequences of Six Type Strains of the Genus Massilia.</title>
        <authorList>
            <person name="Miess H."/>
            <person name="Frediansyah A."/>
            <person name="Goeker M."/>
            <person name="Gross H."/>
        </authorList>
    </citation>
    <scope>NUCLEOTIDE SEQUENCE [LARGE SCALE GENOMIC DNA]</scope>
    <source>
        <strain evidence="9 12">DSM 26639</strain>
    </source>
</reference>
<proteinExistence type="inferred from homology"/>
<dbReference type="GO" id="GO:0008609">
    <property type="term" value="F:alkylglycerone-phosphate synthase activity"/>
    <property type="evidence" value="ECO:0007669"/>
    <property type="project" value="InterPro"/>
</dbReference>
<gene>
    <name evidence="9" type="ORF">GO485_06620</name>
    <name evidence="10" type="ORF">IP92_00878</name>
</gene>
<dbReference type="OrthoDB" id="9811557at2"/>
<evidence type="ECO:0000313" key="11">
    <source>
        <dbReference type="Proteomes" id="UP000315112"/>
    </source>
</evidence>